<protein>
    <submittedName>
        <fullName evidence="2">Uncharacterized protein</fullName>
    </submittedName>
</protein>
<keyword evidence="1" id="KW-0472">Membrane</keyword>
<gene>
    <name evidence="2" type="ORF">ROH8110_00083</name>
</gene>
<evidence type="ECO:0000256" key="1">
    <source>
        <dbReference type="SAM" id="Phobius"/>
    </source>
</evidence>
<keyword evidence="1" id="KW-1133">Transmembrane helix</keyword>
<dbReference type="Proteomes" id="UP000193207">
    <property type="component" value="Unassembled WGS sequence"/>
</dbReference>
<accession>A0A1X6Y5F7</accession>
<proteinExistence type="predicted"/>
<reference evidence="2 3" key="1">
    <citation type="submission" date="2017-03" db="EMBL/GenBank/DDBJ databases">
        <authorList>
            <person name="Afonso C.L."/>
            <person name="Miller P.J."/>
            <person name="Scott M.A."/>
            <person name="Spackman E."/>
            <person name="Goraichik I."/>
            <person name="Dimitrov K.M."/>
            <person name="Suarez D.L."/>
            <person name="Swayne D.E."/>
        </authorList>
    </citation>
    <scope>NUCLEOTIDE SEQUENCE [LARGE SCALE GENOMIC DNA]</scope>
    <source>
        <strain evidence="2 3">CECT 8110</strain>
    </source>
</reference>
<keyword evidence="3" id="KW-1185">Reference proteome</keyword>
<name>A0A1X6Y5F7_9RHOB</name>
<dbReference type="EMBL" id="FWFU01000001">
    <property type="protein sequence ID" value="SLN11307.1"/>
    <property type="molecule type" value="Genomic_DNA"/>
</dbReference>
<sequence>MTTRDVVKERARKEGRAWFVAAIVGGLYLLAGYLT</sequence>
<evidence type="ECO:0000313" key="2">
    <source>
        <dbReference type="EMBL" id="SLN11307.1"/>
    </source>
</evidence>
<keyword evidence="1" id="KW-0812">Transmembrane</keyword>
<organism evidence="2 3">
    <name type="scientific">Roseovarius halotolerans</name>
    <dbReference type="NCBI Taxonomy" id="505353"/>
    <lineage>
        <taxon>Bacteria</taxon>
        <taxon>Pseudomonadati</taxon>
        <taxon>Pseudomonadota</taxon>
        <taxon>Alphaproteobacteria</taxon>
        <taxon>Rhodobacterales</taxon>
        <taxon>Roseobacteraceae</taxon>
        <taxon>Roseovarius</taxon>
    </lineage>
</organism>
<evidence type="ECO:0000313" key="3">
    <source>
        <dbReference type="Proteomes" id="UP000193207"/>
    </source>
</evidence>
<dbReference type="AlphaFoldDB" id="A0A1X6Y5F7"/>
<feature type="transmembrane region" description="Helical" evidence="1">
    <location>
        <begin position="17"/>
        <end position="34"/>
    </location>
</feature>